<keyword evidence="1" id="KW-0472">Membrane</keyword>
<dbReference type="Proteomes" id="UP000005546">
    <property type="component" value="Unassembled WGS sequence"/>
</dbReference>
<dbReference type="HOGENOM" id="CLU_609286_0_0_10"/>
<organism evidence="2 3">
    <name type="scientific">Paraprevotella xylaniphila YIT 11841</name>
    <dbReference type="NCBI Taxonomy" id="762982"/>
    <lineage>
        <taxon>Bacteria</taxon>
        <taxon>Pseudomonadati</taxon>
        <taxon>Bacteroidota</taxon>
        <taxon>Bacteroidia</taxon>
        <taxon>Bacteroidales</taxon>
        <taxon>Prevotellaceae</taxon>
        <taxon>Paraprevotella</taxon>
    </lineage>
</organism>
<keyword evidence="1" id="KW-0812">Transmembrane</keyword>
<evidence type="ECO:0000313" key="2">
    <source>
        <dbReference type="EMBL" id="EGG56567.1"/>
    </source>
</evidence>
<dbReference type="eggNOG" id="ENOG502Z7UP">
    <property type="taxonomic scope" value="Bacteria"/>
</dbReference>
<feature type="transmembrane region" description="Helical" evidence="1">
    <location>
        <begin position="28"/>
        <end position="47"/>
    </location>
</feature>
<feature type="transmembrane region" description="Helical" evidence="1">
    <location>
        <begin position="125"/>
        <end position="146"/>
    </location>
</feature>
<dbReference type="SUPFAM" id="SSF103473">
    <property type="entry name" value="MFS general substrate transporter"/>
    <property type="match status" value="1"/>
</dbReference>
<feature type="transmembrane region" description="Helical" evidence="1">
    <location>
        <begin position="158"/>
        <end position="178"/>
    </location>
</feature>
<sequence length="455" mass="51273">MAVWDSFAAENKTMVMEQIVKNKRFSDALLILWAGGAALLSYSLVYALRKPYTAASFEGFDFFGTDYKVVVTTIQILGYVIAKFFGIKLISELKKERRFKFFVCSAVAAEAALVGFGLLAPPFNVAAMFLNGLSLGCMWGVIFSFIEGRKVTDMLASLLGVSMVFSSGVAKSFGLFAMNEMHVGQFWMPAVIGAFALPLLVFMGYMLKRLPQPTEEDIALRNERVTLDGNGRKLLFRSYAPILTLLFVGNFMLLVLRDIKEDFLVNILDMSNQSSWLFAQVDTIVTLVILGIFAAFIFFRSNIRALMCLMGLVIAGCLVMTYVSLNYEALDWQPVVWLFVQSLCLYIAYLTFQTVFFDRFIACFRIRGNVGFFIAIIDFIGYMGTVTLLSTKEFLNFDMEWFALYNHMACAVGAVCAVLFTVAAVLIYKRYSAQGRRKEQTERTTLYMNPQYNVI</sequence>
<feature type="transmembrane region" description="Helical" evidence="1">
    <location>
        <begin position="306"/>
        <end position="323"/>
    </location>
</feature>
<evidence type="ECO:0000313" key="3">
    <source>
        <dbReference type="Proteomes" id="UP000005546"/>
    </source>
</evidence>
<feature type="transmembrane region" description="Helical" evidence="1">
    <location>
        <begin position="402"/>
        <end position="428"/>
    </location>
</feature>
<keyword evidence="1" id="KW-1133">Transmembrane helix</keyword>
<gene>
    <name evidence="2" type="ORF">HMPREF9442_00569</name>
</gene>
<name>F3QQX6_9BACT</name>
<accession>F3QQX6</accession>
<dbReference type="EMBL" id="AFBR01000018">
    <property type="protein sequence ID" value="EGG56567.1"/>
    <property type="molecule type" value="Genomic_DNA"/>
</dbReference>
<reference evidence="2 3" key="1">
    <citation type="submission" date="2011-02" db="EMBL/GenBank/DDBJ databases">
        <authorList>
            <person name="Weinstock G."/>
            <person name="Sodergren E."/>
            <person name="Clifton S."/>
            <person name="Fulton L."/>
            <person name="Fulton B."/>
            <person name="Courtney L."/>
            <person name="Fronick C."/>
            <person name="Harrison M."/>
            <person name="Strong C."/>
            <person name="Farmer C."/>
            <person name="Delahaunty K."/>
            <person name="Markovic C."/>
            <person name="Hall O."/>
            <person name="Minx P."/>
            <person name="Tomlinson C."/>
            <person name="Mitreva M."/>
            <person name="Hou S."/>
            <person name="Chen J."/>
            <person name="Wollam A."/>
            <person name="Pepin K.H."/>
            <person name="Johnson M."/>
            <person name="Bhonagiri V."/>
            <person name="Zhang X."/>
            <person name="Suruliraj S."/>
            <person name="Warren W."/>
            <person name="Chinwalla A."/>
            <person name="Mardis E.R."/>
            <person name="Wilson R.K."/>
        </authorList>
    </citation>
    <scope>NUCLEOTIDE SEQUENCE [LARGE SCALE GENOMIC DNA]</scope>
    <source>
        <strain evidence="2 3">YIT 11841</strain>
    </source>
</reference>
<dbReference type="AlphaFoldDB" id="F3QQX6"/>
<feature type="transmembrane region" description="Helical" evidence="1">
    <location>
        <begin position="335"/>
        <end position="357"/>
    </location>
</feature>
<proteinExistence type="predicted"/>
<feature type="transmembrane region" description="Helical" evidence="1">
    <location>
        <begin position="67"/>
        <end position="87"/>
    </location>
</feature>
<dbReference type="InterPro" id="IPR043745">
    <property type="entry name" value="DUF5690"/>
</dbReference>
<dbReference type="InterPro" id="IPR036259">
    <property type="entry name" value="MFS_trans_sf"/>
</dbReference>
<evidence type="ECO:0000256" key="1">
    <source>
        <dbReference type="SAM" id="Phobius"/>
    </source>
</evidence>
<feature type="transmembrane region" description="Helical" evidence="1">
    <location>
        <begin position="234"/>
        <end position="256"/>
    </location>
</feature>
<feature type="transmembrane region" description="Helical" evidence="1">
    <location>
        <begin position="369"/>
        <end position="390"/>
    </location>
</feature>
<feature type="transmembrane region" description="Helical" evidence="1">
    <location>
        <begin position="184"/>
        <end position="207"/>
    </location>
</feature>
<feature type="transmembrane region" description="Helical" evidence="1">
    <location>
        <begin position="99"/>
        <end position="119"/>
    </location>
</feature>
<dbReference type="Pfam" id="PF18943">
    <property type="entry name" value="DUF5690"/>
    <property type="match status" value="1"/>
</dbReference>
<keyword evidence="3" id="KW-1185">Reference proteome</keyword>
<feature type="transmembrane region" description="Helical" evidence="1">
    <location>
        <begin position="276"/>
        <end position="299"/>
    </location>
</feature>
<dbReference type="OrthoDB" id="182994at2"/>
<evidence type="ECO:0008006" key="4">
    <source>
        <dbReference type="Google" id="ProtNLM"/>
    </source>
</evidence>
<protein>
    <recommendedName>
        <fullName evidence="4">Transporter, major facilitator family protein</fullName>
    </recommendedName>
</protein>
<comment type="caution">
    <text evidence="2">The sequence shown here is derived from an EMBL/GenBank/DDBJ whole genome shotgun (WGS) entry which is preliminary data.</text>
</comment>
<dbReference type="STRING" id="762982.HMPREF9442_00569"/>